<sequence>MASERTQLLASGNSYRRPSLRGNGQMDSSEDYQGEIIKDEVSLCCSYRLGVIICCTFAMTITFAVQASMSSAMVCMLEDPIEDIPLTNGSNWTLLEYNHTDINQTGQEWKFPWDKTSQGWALSSFFVGYYVSQLPSGIASARFGAKKVVVLGLTLTAVFQLLTVPAAYYGLGWLYADRIIVGFIDGFLYAPTFALVGQWTPRHETSLLFGLVGMGMELGDMVSFGISLFACELPIQGGWPFVFYTMSAIGLVLAIFFVLFVSDSPFDNRLMSEAEVSFIASSIPKVEEKSARALAKIPVKEILKSMPVWAIVVSQIGSDWMYYCILTVSPTYLKEIIKLSNLEINLLSGVPFLFIIPTIYLSGYISDKVVMKGMLSNTSVRKINDAFCKLIPAGVVIALGFLPEGYTAVAFVLNVIGDTALGFAYVAWMANPVDLAPAYTGFIVGICEVGAVWVAIVVPILVDTITADKSREKWQLAFYITAGIQVFCYIFYIIFASGELQPWAFSTYSKVGYDDLDKGDKDSKLKTHEGSESSIDSLYKEKRRAEEEEKQRLITSLSLSLGGFRGTSSYEREMAEEQRRRAHYNSDMSSAVTYFGPAQADTKLESGYTETTFEDIGPKNNGVSIGVQVSFDDRTGLTSSTEEGSFEQSYLLKKSRRKGQGEVSRHQPSEDKLLSVAVGVASSAFVDMKPQQHLMNAEHTSSIMAETISDPETLRHKEPVAVNNLSLWEEIHQAEGTSSHATDPVPIKKRRSFMSRLFKLGRSASNPDLEAKDNAGCDEIDGAAVTVLDGENWTTKSFDSGKKKTKGDKHFS</sequence>
<keyword evidence="4 6" id="KW-0472">Membrane</keyword>
<dbReference type="PANTHER" id="PTHR11662:SF399">
    <property type="entry name" value="FI19708P1-RELATED"/>
    <property type="match status" value="1"/>
</dbReference>
<feature type="domain" description="Major facilitator superfamily (MFS) profile" evidence="7">
    <location>
        <begin position="56"/>
        <end position="500"/>
    </location>
</feature>
<feature type="transmembrane region" description="Helical" evidence="6">
    <location>
        <begin position="208"/>
        <end position="229"/>
    </location>
</feature>
<name>A0A9W2YQG0_BIOGL</name>
<dbReference type="InterPro" id="IPR050382">
    <property type="entry name" value="MFS_Na/Anion_cotransporter"/>
</dbReference>
<evidence type="ECO:0000313" key="9">
    <source>
        <dbReference type="RefSeq" id="XP_055865016.1"/>
    </source>
</evidence>
<dbReference type="Gene3D" id="1.20.1250.20">
    <property type="entry name" value="MFS general substrate transporter like domains"/>
    <property type="match status" value="2"/>
</dbReference>
<feature type="transmembrane region" description="Helical" evidence="6">
    <location>
        <begin position="386"/>
        <end position="402"/>
    </location>
</feature>
<feature type="transmembrane region" description="Helical" evidence="6">
    <location>
        <begin position="175"/>
        <end position="196"/>
    </location>
</feature>
<feature type="compositionally biased region" description="Polar residues" evidence="5">
    <location>
        <begin position="636"/>
        <end position="648"/>
    </location>
</feature>
<dbReference type="AlphaFoldDB" id="A0A9W2YQG0"/>
<feature type="transmembrane region" description="Helical" evidence="6">
    <location>
        <begin position="47"/>
        <end position="67"/>
    </location>
</feature>
<evidence type="ECO:0000256" key="6">
    <source>
        <dbReference type="SAM" id="Phobius"/>
    </source>
</evidence>
<dbReference type="PANTHER" id="PTHR11662">
    <property type="entry name" value="SOLUTE CARRIER FAMILY 17"/>
    <property type="match status" value="1"/>
</dbReference>
<dbReference type="InterPro" id="IPR036259">
    <property type="entry name" value="MFS_trans_sf"/>
</dbReference>
<feature type="transmembrane region" description="Helical" evidence="6">
    <location>
        <begin position="474"/>
        <end position="495"/>
    </location>
</feature>
<keyword evidence="3 6" id="KW-1133">Transmembrane helix</keyword>
<evidence type="ECO:0000256" key="3">
    <source>
        <dbReference type="ARBA" id="ARBA00022989"/>
    </source>
</evidence>
<feature type="transmembrane region" description="Helical" evidence="6">
    <location>
        <begin position="440"/>
        <end position="462"/>
    </location>
</feature>
<keyword evidence="2 6" id="KW-0812">Transmembrane</keyword>
<dbReference type="RefSeq" id="XP_055865016.1">
    <property type="nucleotide sequence ID" value="XM_056009041.1"/>
</dbReference>
<feature type="transmembrane region" description="Helical" evidence="6">
    <location>
        <begin position="241"/>
        <end position="261"/>
    </location>
</feature>
<dbReference type="InterPro" id="IPR011701">
    <property type="entry name" value="MFS"/>
</dbReference>
<dbReference type="FunFam" id="1.20.1250.20:FF:000532">
    <property type="entry name" value="SLC (SoLute Carrier) homolog"/>
    <property type="match status" value="1"/>
</dbReference>
<feature type="transmembrane region" description="Helical" evidence="6">
    <location>
        <begin position="344"/>
        <end position="365"/>
    </location>
</feature>
<dbReference type="PROSITE" id="PS50850">
    <property type="entry name" value="MFS"/>
    <property type="match status" value="1"/>
</dbReference>
<dbReference type="Pfam" id="PF07690">
    <property type="entry name" value="MFS_1"/>
    <property type="match status" value="1"/>
</dbReference>
<dbReference type="GO" id="GO:0016020">
    <property type="term" value="C:membrane"/>
    <property type="evidence" value="ECO:0007669"/>
    <property type="project" value="UniProtKB-SubCell"/>
</dbReference>
<feature type="transmembrane region" description="Helical" evidence="6">
    <location>
        <begin position="148"/>
        <end position="169"/>
    </location>
</feature>
<dbReference type="GO" id="GO:0006820">
    <property type="term" value="P:monoatomic anion transport"/>
    <property type="evidence" value="ECO:0007669"/>
    <property type="project" value="TreeGrafter"/>
</dbReference>
<dbReference type="InterPro" id="IPR020846">
    <property type="entry name" value="MFS_dom"/>
</dbReference>
<evidence type="ECO:0000256" key="1">
    <source>
        <dbReference type="ARBA" id="ARBA00004141"/>
    </source>
</evidence>
<gene>
    <name evidence="9" type="primary">LOC106064586</name>
</gene>
<keyword evidence="8" id="KW-1185">Reference proteome</keyword>
<evidence type="ECO:0000256" key="5">
    <source>
        <dbReference type="SAM" id="MobiDB-lite"/>
    </source>
</evidence>
<evidence type="ECO:0000259" key="7">
    <source>
        <dbReference type="PROSITE" id="PS50850"/>
    </source>
</evidence>
<comment type="subcellular location">
    <subcellularLocation>
        <location evidence="1">Membrane</location>
        <topology evidence="1">Multi-pass membrane protein</topology>
    </subcellularLocation>
</comment>
<feature type="region of interest" description="Disordered" evidence="5">
    <location>
        <begin position="636"/>
        <end position="670"/>
    </location>
</feature>
<dbReference type="GO" id="GO:0022857">
    <property type="term" value="F:transmembrane transporter activity"/>
    <property type="evidence" value="ECO:0007669"/>
    <property type="project" value="InterPro"/>
</dbReference>
<accession>A0A9W2YQG0</accession>
<feature type="transmembrane region" description="Helical" evidence="6">
    <location>
        <begin position="408"/>
        <end position="428"/>
    </location>
</feature>
<organism evidence="8 9">
    <name type="scientific">Biomphalaria glabrata</name>
    <name type="common">Bloodfluke planorb</name>
    <name type="synonym">Freshwater snail</name>
    <dbReference type="NCBI Taxonomy" id="6526"/>
    <lineage>
        <taxon>Eukaryota</taxon>
        <taxon>Metazoa</taxon>
        <taxon>Spiralia</taxon>
        <taxon>Lophotrochozoa</taxon>
        <taxon>Mollusca</taxon>
        <taxon>Gastropoda</taxon>
        <taxon>Heterobranchia</taxon>
        <taxon>Euthyneura</taxon>
        <taxon>Panpulmonata</taxon>
        <taxon>Hygrophila</taxon>
        <taxon>Lymnaeoidea</taxon>
        <taxon>Planorbidae</taxon>
        <taxon>Biomphalaria</taxon>
    </lineage>
</organism>
<evidence type="ECO:0000256" key="2">
    <source>
        <dbReference type="ARBA" id="ARBA00022692"/>
    </source>
</evidence>
<dbReference type="SUPFAM" id="SSF103473">
    <property type="entry name" value="MFS general substrate transporter"/>
    <property type="match status" value="1"/>
</dbReference>
<reference evidence="9" key="1">
    <citation type="submission" date="2025-08" db="UniProtKB">
        <authorList>
            <consortium name="RefSeq"/>
        </authorList>
    </citation>
    <scope>IDENTIFICATION</scope>
</reference>
<evidence type="ECO:0000313" key="8">
    <source>
        <dbReference type="Proteomes" id="UP001165740"/>
    </source>
</evidence>
<dbReference type="Proteomes" id="UP001165740">
    <property type="component" value="Chromosome 13"/>
</dbReference>
<proteinExistence type="predicted"/>
<protein>
    <submittedName>
        <fullName evidence="9">Sialin-like</fullName>
    </submittedName>
</protein>
<feature type="compositionally biased region" description="Basic and acidic residues" evidence="5">
    <location>
        <begin position="659"/>
        <end position="670"/>
    </location>
</feature>
<dbReference type="GeneID" id="106064586"/>
<dbReference type="OrthoDB" id="2985014at2759"/>
<evidence type="ECO:0000256" key="4">
    <source>
        <dbReference type="ARBA" id="ARBA00023136"/>
    </source>
</evidence>